<evidence type="ECO:0000256" key="1">
    <source>
        <dbReference type="ARBA" id="ARBA00004571"/>
    </source>
</evidence>
<evidence type="ECO:0000313" key="15">
    <source>
        <dbReference type="Proteomes" id="UP000034883"/>
    </source>
</evidence>
<dbReference type="GO" id="GO:0044718">
    <property type="term" value="P:siderophore transmembrane transport"/>
    <property type="evidence" value="ECO:0007669"/>
    <property type="project" value="TreeGrafter"/>
</dbReference>
<dbReference type="InterPro" id="IPR037066">
    <property type="entry name" value="Plug_dom_sf"/>
</dbReference>
<reference evidence="14 15" key="1">
    <citation type="submission" date="2015-03" db="EMBL/GenBank/DDBJ databases">
        <title>Genome assembly of Sandaracinus amylolyticus DSM 53668.</title>
        <authorList>
            <person name="Sharma G."/>
            <person name="Subramanian S."/>
        </authorList>
    </citation>
    <scope>NUCLEOTIDE SEQUENCE [LARGE SCALE GENOMIC DNA]</scope>
    <source>
        <strain evidence="14 15">DSM 53668</strain>
    </source>
</reference>
<keyword evidence="8" id="KW-0675">Receptor</keyword>
<evidence type="ECO:0008006" key="16">
    <source>
        <dbReference type="Google" id="ProtNLM"/>
    </source>
</evidence>
<evidence type="ECO:0000259" key="13">
    <source>
        <dbReference type="Pfam" id="PF07715"/>
    </source>
</evidence>
<dbReference type="Gene3D" id="2.170.130.10">
    <property type="entry name" value="TonB-dependent receptor, plug domain"/>
    <property type="match status" value="1"/>
</dbReference>
<evidence type="ECO:0000259" key="12">
    <source>
        <dbReference type="Pfam" id="PF00593"/>
    </source>
</evidence>
<gene>
    <name evidence="14" type="ORF">DB32_008374</name>
</gene>
<dbReference type="PANTHER" id="PTHR30069">
    <property type="entry name" value="TONB-DEPENDENT OUTER MEMBRANE RECEPTOR"/>
    <property type="match status" value="1"/>
</dbReference>
<keyword evidence="2 10" id="KW-0813">Transport</keyword>
<evidence type="ECO:0000256" key="7">
    <source>
        <dbReference type="ARBA" id="ARBA00023136"/>
    </source>
</evidence>
<evidence type="ECO:0000256" key="4">
    <source>
        <dbReference type="ARBA" id="ARBA00022692"/>
    </source>
</evidence>
<dbReference type="GO" id="GO:0009279">
    <property type="term" value="C:cell outer membrane"/>
    <property type="evidence" value="ECO:0007669"/>
    <property type="project" value="UniProtKB-SubCell"/>
</dbReference>
<dbReference type="PROSITE" id="PS52016">
    <property type="entry name" value="TONB_DEPENDENT_REC_3"/>
    <property type="match status" value="1"/>
</dbReference>
<dbReference type="InterPro" id="IPR036942">
    <property type="entry name" value="Beta-barrel_TonB_sf"/>
</dbReference>
<dbReference type="STRING" id="927083.DB32_008374"/>
<accession>A0A0F6W9Z5</accession>
<name>A0A0F6W9Z5_9BACT</name>
<organism evidence="14 15">
    <name type="scientific">Sandaracinus amylolyticus</name>
    <dbReference type="NCBI Taxonomy" id="927083"/>
    <lineage>
        <taxon>Bacteria</taxon>
        <taxon>Pseudomonadati</taxon>
        <taxon>Myxococcota</taxon>
        <taxon>Polyangia</taxon>
        <taxon>Polyangiales</taxon>
        <taxon>Sandaracinaceae</taxon>
        <taxon>Sandaracinus</taxon>
    </lineage>
</organism>
<dbReference type="GO" id="GO:0015344">
    <property type="term" value="F:siderophore uptake transmembrane transporter activity"/>
    <property type="evidence" value="ECO:0007669"/>
    <property type="project" value="TreeGrafter"/>
</dbReference>
<dbReference type="SUPFAM" id="SSF56935">
    <property type="entry name" value="Porins"/>
    <property type="match status" value="1"/>
</dbReference>
<evidence type="ECO:0000256" key="11">
    <source>
        <dbReference type="RuleBase" id="RU003357"/>
    </source>
</evidence>
<protein>
    <recommendedName>
        <fullName evidence="16">TonB-dependent receptor</fullName>
    </recommendedName>
</protein>
<keyword evidence="5" id="KW-0732">Signal</keyword>
<evidence type="ECO:0000256" key="8">
    <source>
        <dbReference type="ARBA" id="ARBA00023170"/>
    </source>
</evidence>
<dbReference type="Proteomes" id="UP000034883">
    <property type="component" value="Chromosome"/>
</dbReference>
<dbReference type="InterPro" id="IPR012910">
    <property type="entry name" value="Plug_dom"/>
</dbReference>
<comment type="subcellular location">
    <subcellularLocation>
        <location evidence="1 10">Cell outer membrane</location>
        <topology evidence="1 10">Multi-pass membrane protein</topology>
    </subcellularLocation>
</comment>
<proteinExistence type="inferred from homology"/>
<dbReference type="Pfam" id="PF00593">
    <property type="entry name" value="TonB_dep_Rec_b-barrel"/>
    <property type="match status" value="1"/>
</dbReference>
<evidence type="ECO:0000256" key="6">
    <source>
        <dbReference type="ARBA" id="ARBA00023077"/>
    </source>
</evidence>
<keyword evidence="9 10" id="KW-0998">Cell outer membrane</keyword>
<evidence type="ECO:0000256" key="3">
    <source>
        <dbReference type="ARBA" id="ARBA00022452"/>
    </source>
</evidence>
<feature type="domain" description="TonB-dependent receptor-like beta-barrel" evidence="12">
    <location>
        <begin position="325"/>
        <end position="707"/>
    </location>
</feature>
<evidence type="ECO:0000256" key="2">
    <source>
        <dbReference type="ARBA" id="ARBA00022448"/>
    </source>
</evidence>
<dbReference type="Pfam" id="PF07715">
    <property type="entry name" value="Plug"/>
    <property type="match status" value="1"/>
</dbReference>
<evidence type="ECO:0000256" key="10">
    <source>
        <dbReference type="PROSITE-ProRule" id="PRU01360"/>
    </source>
</evidence>
<keyword evidence="6 11" id="KW-0798">TonB box</keyword>
<dbReference type="Gene3D" id="2.40.170.20">
    <property type="entry name" value="TonB-dependent receptor, beta-barrel domain"/>
    <property type="match status" value="1"/>
</dbReference>
<keyword evidence="4 10" id="KW-0812">Transmembrane</keyword>
<keyword evidence="3 10" id="KW-1134">Transmembrane beta strand</keyword>
<dbReference type="InterPro" id="IPR039426">
    <property type="entry name" value="TonB-dep_rcpt-like"/>
</dbReference>
<evidence type="ECO:0000256" key="9">
    <source>
        <dbReference type="ARBA" id="ARBA00023237"/>
    </source>
</evidence>
<keyword evidence="15" id="KW-1185">Reference proteome</keyword>
<dbReference type="RefSeq" id="WP_053238112.1">
    <property type="nucleotide sequence ID" value="NZ_CP011125.1"/>
</dbReference>
<feature type="domain" description="TonB-dependent receptor plug" evidence="13">
    <location>
        <begin position="44"/>
        <end position="145"/>
    </location>
</feature>
<evidence type="ECO:0000256" key="5">
    <source>
        <dbReference type="ARBA" id="ARBA00022729"/>
    </source>
</evidence>
<keyword evidence="7 10" id="KW-0472">Membrane</keyword>
<sequence>MRVIGRLAVIVTIAIVAIPARAQDDESTFRARARAAPDDVRGRATDSVAEEEIEERVVRSAPDALRLMPGVSIQQTAHGQASPYVRGVTGQQVLLLFDGVRLNNGIFRQGPNQYFFTVDVESLATIHVVRGSATTRLGADALGGAILALPREPTIDPRRDGLIVHPRLIGRYGMQDTDAGARAEIDLQLGRSLGFLGGVRYRDAGPLQGAGIVCPLSTVVPCVPARDPAMRRNVPMIPFVEDDGRTQRGTGFRVLSWDERLVWRASDELRVTLAGYGWHQFDSPRTDQCPAPFAPGNDCLTYLQQTRALGLLAIDVRPRESELAEMRIALSWQRTHEHRLRDRPTAFVENRFLDTIDTYGLTVRGRTRAFVLAPELAIAVHFGAEAYSDVVRSEASTAFTDVGLTVREPRGQYVDGARFAQLSAWSEVQAAITTGLIARGGARVLYAGARASADPSSGTARVDLDVAGVAARAGIEARIVPELTLHVNVDQGVRPPNLDDLTSRQQAGPGFQFENPDLREERSTTFEIGARIEAWDALRLDAWAYAMLLDGAMTRVPREASACPPATPQCRGSWSRYQLVNAEGESLIVGTELALTLDLRDIGLVARSTLSIAWGEGPSPTDANVRVPLSRVPPFGGALDLRWQPAPRGLALGATMRWALDQDRLAPADASDARILAGGTPGYAVVDLRAAWRFDPHLAVSVVLENVLDSAYRVHGSSINGPGRGLLARLEAGF</sequence>
<dbReference type="InterPro" id="IPR000531">
    <property type="entry name" value="Beta-barrel_TonB"/>
</dbReference>
<dbReference type="KEGG" id="samy:DB32_008374"/>
<comment type="similarity">
    <text evidence="10 11">Belongs to the TonB-dependent receptor family.</text>
</comment>
<dbReference type="EMBL" id="CP011125">
    <property type="protein sequence ID" value="AKF11225.1"/>
    <property type="molecule type" value="Genomic_DNA"/>
</dbReference>
<dbReference type="PANTHER" id="PTHR30069:SF29">
    <property type="entry name" value="HEMOGLOBIN AND HEMOGLOBIN-HAPTOGLOBIN-BINDING PROTEIN 1-RELATED"/>
    <property type="match status" value="1"/>
</dbReference>
<dbReference type="AlphaFoldDB" id="A0A0F6W9Z5"/>
<evidence type="ECO:0000313" key="14">
    <source>
        <dbReference type="EMBL" id="AKF11225.1"/>
    </source>
</evidence>